<reference evidence="2 3" key="1">
    <citation type="submission" date="2016-11" db="EMBL/GenBank/DDBJ databases">
        <title>The macronuclear genome of Stentor coeruleus: a giant cell with tiny introns.</title>
        <authorList>
            <person name="Slabodnick M."/>
            <person name="Ruby J.G."/>
            <person name="Reiff S.B."/>
            <person name="Swart E.C."/>
            <person name="Gosai S."/>
            <person name="Prabakaran S."/>
            <person name="Witkowska E."/>
            <person name="Larue G.E."/>
            <person name="Fisher S."/>
            <person name="Freeman R.M."/>
            <person name="Gunawardena J."/>
            <person name="Chu W."/>
            <person name="Stover N.A."/>
            <person name="Gregory B.D."/>
            <person name="Nowacki M."/>
            <person name="Derisi J."/>
            <person name="Roy S.W."/>
            <person name="Marshall W.F."/>
            <person name="Sood P."/>
        </authorList>
    </citation>
    <scope>NUCLEOTIDE SEQUENCE [LARGE SCALE GENOMIC DNA]</scope>
    <source>
        <strain evidence="2">WM001</strain>
    </source>
</reference>
<evidence type="ECO:0008006" key="4">
    <source>
        <dbReference type="Google" id="ProtNLM"/>
    </source>
</evidence>
<comment type="caution">
    <text evidence="2">The sequence shown here is derived from an EMBL/GenBank/DDBJ whole genome shotgun (WGS) entry which is preliminary data.</text>
</comment>
<dbReference type="EMBL" id="MPUH01000004">
    <property type="protein sequence ID" value="OMJ96045.1"/>
    <property type="molecule type" value="Genomic_DNA"/>
</dbReference>
<feature type="region of interest" description="Disordered" evidence="1">
    <location>
        <begin position="1"/>
        <end position="21"/>
    </location>
</feature>
<evidence type="ECO:0000313" key="2">
    <source>
        <dbReference type="EMBL" id="OMJ96045.1"/>
    </source>
</evidence>
<evidence type="ECO:0000313" key="3">
    <source>
        <dbReference type="Proteomes" id="UP000187209"/>
    </source>
</evidence>
<accession>A0A1R2D452</accession>
<feature type="region of interest" description="Disordered" evidence="1">
    <location>
        <begin position="304"/>
        <end position="336"/>
    </location>
</feature>
<keyword evidence="3" id="KW-1185">Reference proteome</keyword>
<name>A0A1R2D452_9CILI</name>
<dbReference type="Proteomes" id="UP000187209">
    <property type="component" value="Unassembled WGS sequence"/>
</dbReference>
<evidence type="ECO:0000256" key="1">
    <source>
        <dbReference type="SAM" id="MobiDB-lite"/>
    </source>
</evidence>
<sequence length="366" mass="42263">MSKFTRLGSLPGKTRTEPKKVKHEATCSLGSIDSFDPKKTSITKLTPITTSPYSFACSQSVKSLNKISMQNKIKLKKDLKIRGECDKSPIVGLKNKHYTSFSFLSIEEVAGHEEKENAETKDEEILEKLMSIKEVENKFEAVISAFDQILQEKIPYNKTLLFIKTEYDSNILKLTREIEENKVNIYELEKCNKFLSHELQKLMSIHKKSSTDYQDLYTKYTKVSNSLIKASNIDFDKIEKTDKNWKRLLKQNKLYEHSLCNLTEDLEYYKGKAQKLRSILLVFEKEGFKVKEVYETKVKDKKSIRNVGSKEEVPDDTDYEDLCSGKAKSRKRPEDVPRLELAEVVQSSNRTCLYNSESVSSEMSMM</sequence>
<gene>
    <name evidence="2" type="ORF">SteCoe_427</name>
</gene>
<organism evidence="2 3">
    <name type="scientific">Stentor coeruleus</name>
    <dbReference type="NCBI Taxonomy" id="5963"/>
    <lineage>
        <taxon>Eukaryota</taxon>
        <taxon>Sar</taxon>
        <taxon>Alveolata</taxon>
        <taxon>Ciliophora</taxon>
        <taxon>Postciliodesmatophora</taxon>
        <taxon>Heterotrichea</taxon>
        <taxon>Heterotrichida</taxon>
        <taxon>Stentoridae</taxon>
        <taxon>Stentor</taxon>
    </lineage>
</organism>
<proteinExistence type="predicted"/>
<dbReference type="AlphaFoldDB" id="A0A1R2D452"/>
<protein>
    <recommendedName>
        <fullName evidence="4">Translin-associated factor X-interacting protein 1 N-terminal domain-containing protein</fullName>
    </recommendedName>
</protein>